<name>A0ACB1AB73_MELEN</name>
<reference evidence="1" key="1">
    <citation type="submission" date="2023-11" db="EMBL/GenBank/DDBJ databases">
        <authorList>
            <person name="Poullet M."/>
        </authorList>
    </citation>
    <scope>NUCLEOTIDE SEQUENCE</scope>
    <source>
        <strain evidence="1">E1834</strain>
    </source>
</reference>
<sequence length="90" mass="10492">MLKSKFVTFPELESIDDTGFESIFIVFSRFGLLSFLLFVLHFSLTSFFISNFFFKSSFFISISICFFTSSTFLIIFLSILSFNFISFFLS</sequence>
<comment type="caution">
    <text evidence="1">The sequence shown here is derived from an EMBL/GenBank/DDBJ whole genome shotgun (WGS) entry which is preliminary data.</text>
</comment>
<organism evidence="1 2">
    <name type="scientific">Meloidogyne enterolobii</name>
    <name type="common">Root-knot nematode worm</name>
    <name type="synonym">Meloidogyne mayaguensis</name>
    <dbReference type="NCBI Taxonomy" id="390850"/>
    <lineage>
        <taxon>Eukaryota</taxon>
        <taxon>Metazoa</taxon>
        <taxon>Ecdysozoa</taxon>
        <taxon>Nematoda</taxon>
        <taxon>Chromadorea</taxon>
        <taxon>Rhabditida</taxon>
        <taxon>Tylenchina</taxon>
        <taxon>Tylenchomorpha</taxon>
        <taxon>Tylenchoidea</taxon>
        <taxon>Meloidogynidae</taxon>
        <taxon>Meloidogyninae</taxon>
        <taxon>Meloidogyne</taxon>
    </lineage>
</organism>
<proteinExistence type="predicted"/>
<evidence type="ECO:0000313" key="2">
    <source>
        <dbReference type="Proteomes" id="UP001497535"/>
    </source>
</evidence>
<gene>
    <name evidence="1" type="ORF">MENTE1834_LOCUS36365</name>
</gene>
<evidence type="ECO:0000313" key="1">
    <source>
        <dbReference type="EMBL" id="CAK5088695.1"/>
    </source>
</evidence>
<accession>A0ACB1AB73</accession>
<protein>
    <submittedName>
        <fullName evidence="1">Uncharacterized protein</fullName>
    </submittedName>
</protein>
<keyword evidence="2" id="KW-1185">Reference proteome</keyword>
<dbReference type="EMBL" id="CAVMJV010000073">
    <property type="protein sequence ID" value="CAK5088695.1"/>
    <property type="molecule type" value="Genomic_DNA"/>
</dbReference>
<dbReference type="Proteomes" id="UP001497535">
    <property type="component" value="Unassembled WGS sequence"/>
</dbReference>